<comment type="caution">
    <text evidence="3">The sequence shown here is derived from an EMBL/GenBank/DDBJ whole genome shotgun (WGS) entry which is preliminary data.</text>
</comment>
<dbReference type="InterPro" id="IPR027795">
    <property type="entry name" value="CASTOR_ACT_dom"/>
</dbReference>
<dbReference type="FunFam" id="3.30.2130.10:FF:000007">
    <property type="entry name" value="ACT domain-domain-containing protein"/>
    <property type="match status" value="1"/>
</dbReference>
<dbReference type="EMBL" id="CAJHIA010000010">
    <property type="protein sequence ID" value="CAD6443349.1"/>
    <property type="molecule type" value="Genomic_DNA"/>
</dbReference>
<dbReference type="Pfam" id="PF13840">
    <property type="entry name" value="ACT_7"/>
    <property type="match status" value="1"/>
</dbReference>
<accession>A0A8H2VSA0</accession>
<dbReference type="InterPro" id="IPR051719">
    <property type="entry name" value="CASTOR_mTORC1"/>
</dbReference>
<evidence type="ECO:0000313" key="3">
    <source>
        <dbReference type="EMBL" id="CAD6443349.1"/>
    </source>
</evidence>
<dbReference type="PANTHER" id="PTHR31131">
    <property type="entry name" value="CHROMOSOME 1, WHOLE GENOME SHOTGUN SEQUENCE"/>
    <property type="match status" value="1"/>
</dbReference>
<feature type="region of interest" description="Disordered" evidence="1">
    <location>
        <begin position="175"/>
        <end position="200"/>
    </location>
</feature>
<sequence>MNAQISFIEGEFSLIHIPLPLYSLLLQPILRVLLPYKEAGPSDENEDEENSLMFDQEHGFLNISVTPIECSVVCHKSWAETVFQPIINTLAKDENNKVQISTDSYIVFSVDSTGTDAGQRVMDLTSPLAMAGVPIFFITTYYTDFILVPSKDRHTVGQTLISRGFEFSEEDSAYVVPTPSHSRGPSSNSNCNPPSTPPPSNIAELQARTFKHLKRRNVKPFVQPGLRLVQCSGRDRMIEERAISNGNGNGVHTSSPLDAINTRLYMSIVSALINQPTFLSLTISLEEGSSLLLDKTLLPLFGSSIQGDTDGDLVPIFLDLVDLPLESTGIVCGVAGKLVDEMRLNDKPKEEGGNAFGQELSYLSTARAGAVVLSGEGSERALEMLGGLLDQEGE</sequence>
<organism evidence="3 4">
    <name type="scientific">Sclerotinia trifoliorum</name>
    <dbReference type="NCBI Taxonomy" id="28548"/>
    <lineage>
        <taxon>Eukaryota</taxon>
        <taxon>Fungi</taxon>
        <taxon>Dikarya</taxon>
        <taxon>Ascomycota</taxon>
        <taxon>Pezizomycotina</taxon>
        <taxon>Leotiomycetes</taxon>
        <taxon>Helotiales</taxon>
        <taxon>Sclerotiniaceae</taxon>
        <taxon>Sclerotinia</taxon>
    </lineage>
</organism>
<evidence type="ECO:0000259" key="2">
    <source>
        <dbReference type="Pfam" id="PF13840"/>
    </source>
</evidence>
<dbReference type="InterPro" id="IPR045865">
    <property type="entry name" value="ACT-like_dom_sf"/>
</dbReference>
<evidence type="ECO:0000313" key="4">
    <source>
        <dbReference type="Proteomes" id="UP000624404"/>
    </source>
</evidence>
<gene>
    <name evidence="3" type="ORF">SCLTRI_LOCUS3141</name>
</gene>
<evidence type="ECO:0000256" key="1">
    <source>
        <dbReference type="SAM" id="MobiDB-lite"/>
    </source>
</evidence>
<dbReference type="GO" id="GO:0006520">
    <property type="term" value="P:amino acid metabolic process"/>
    <property type="evidence" value="ECO:0007669"/>
    <property type="project" value="UniProtKB-ARBA"/>
</dbReference>
<dbReference type="SUPFAM" id="SSF55021">
    <property type="entry name" value="ACT-like"/>
    <property type="match status" value="1"/>
</dbReference>
<reference evidence="3" key="1">
    <citation type="submission" date="2020-10" db="EMBL/GenBank/DDBJ databases">
        <authorList>
            <person name="Kusch S."/>
        </authorList>
    </citation>
    <scope>NUCLEOTIDE SEQUENCE</scope>
    <source>
        <strain evidence="3">SwB9</strain>
    </source>
</reference>
<dbReference type="AlphaFoldDB" id="A0A8H2VSA0"/>
<dbReference type="Proteomes" id="UP000624404">
    <property type="component" value="Unassembled WGS sequence"/>
</dbReference>
<proteinExistence type="predicted"/>
<dbReference type="PANTHER" id="PTHR31131:SF6">
    <property type="entry name" value="CASTOR ACT DOMAIN-CONTAINING PROTEIN"/>
    <property type="match status" value="1"/>
</dbReference>
<protein>
    <submittedName>
        <fullName evidence="3">9a5b30d4-698e-4951-a005-6438ae9edb2e</fullName>
    </submittedName>
</protein>
<keyword evidence="4" id="KW-1185">Reference proteome</keyword>
<dbReference type="GO" id="GO:0046394">
    <property type="term" value="P:carboxylic acid biosynthetic process"/>
    <property type="evidence" value="ECO:0007669"/>
    <property type="project" value="UniProtKB-ARBA"/>
</dbReference>
<name>A0A8H2VSA0_9HELO</name>
<dbReference type="Gene3D" id="3.30.2130.10">
    <property type="entry name" value="VC0802-like"/>
    <property type="match status" value="1"/>
</dbReference>
<feature type="domain" description="CASTOR ACT" evidence="2">
    <location>
        <begin position="101"/>
        <end position="160"/>
    </location>
</feature>
<dbReference type="OrthoDB" id="58529at2759"/>